<accession>A0A146K599</accession>
<organism evidence="1">
    <name type="scientific">Trepomonas sp. PC1</name>
    <dbReference type="NCBI Taxonomy" id="1076344"/>
    <lineage>
        <taxon>Eukaryota</taxon>
        <taxon>Metamonada</taxon>
        <taxon>Diplomonadida</taxon>
        <taxon>Hexamitidae</taxon>
        <taxon>Hexamitinae</taxon>
        <taxon>Trepomonas</taxon>
    </lineage>
</organism>
<name>A0A146K599_9EUKA</name>
<gene>
    <name evidence="1" type="ORF">TPC1_16798</name>
</gene>
<proteinExistence type="predicted"/>
<protein>
    <submittedName>
        <fullName evidence="1">Uncharacterized protein</fullName>
    </submittedName>
</protein>
<dbReference type="AlphaFoldDB" id="A0A146K599"/>
<reference evidence="1" key="1">
    <citation type="submission" date="2015-07" db="EMBL/GenBank/DDBJ databases">
        <title>Adaptation to a free-living lifestyle via gene acquisitions in the diplomonad Trepomonas sp. PC1.</title>
        <authorList>
            <person name="Xu F."/>
            <person name="Jerlstrom-Hultqvist J."/>
            <person name="Kolisko M."/>
            <person name="Simpson A.G.B."/>
            <person name="Roger A.J."/>
            <person name="Svard S.G."/>
            <person name="Andersson J.O."/>
        </authorList>
    </citation>
    <scope>NUCLEOTIDE SEQUENCE</scope>
    <source>
        <strain evidence="1">PC1</strain>
    </source>
</reference>
<feature type="non-terminal residue" evidence="1">
    <location>
        <position position="1"/>
    </location>
</feature>
<dbReference type="EMBL" id="GDID01005048">
    <property type="protein sequence ID" value="JAP91558.1"/>
    <property type="molecule type" value="Transcribed_RNA"/>
</dbReference>
<feature type="non-terminal residue" evidence="1">
    <location>
        <position position="986"/>
    </location>
</feature>
<evidence type="ECO:0000313" key="1">
    <source>
        <dbReference type="EMBL" id="JAP91558.1"/>
    </source>
</evidence>
<sequence length="986" mass="113655">KKQTASVINKQGNTDRKPNSICTCNLKSEQQEICPFLTSYFSNELSLRYLSKQAQVMENVQAQTKILTPLATRDLKFQFVDTNNDKMQIRQVLPIGDFVFVSCQNTSNETLFKLDLSHLQFQIQTSGKLMSFELKKFFVQQMTFSNTAFYHQLTEDYILRLSFKKLELLHFGNCSFEIELDEDFDQVFAHQQILKKTKTGYSLDCNSIVLVNSHSGVIQYCQLSQQNNQFSFLLHQKQQIAQSYIKKCIEVAKPIFVEKQMFLVVGLNQSEPMEQNLLLMTENGIADATALSYIPNVISTYKNEVFVSNNKSQIINCLKVQNAKFSLEHAISHPSSHASIISLVKTDEYLCIFDSKEAIFTHDQQQKCSLVSMKCSRDYGQIIVQQEAQNLKKSVQFADLDMKDLNQQKSKLPTVDGMTSSLFSPAAERGFRHFKPKNVQKSLVQLAKTRGESHQELQQFEKQFVQYFKSYYQILILVDFIKIQLGEENSQEELQNFYQQHRDLLYIMNNMRKFQVESKEYKVNELKYVNGVLDGILQQYDKDILLDFTIIKKIKALPDQPIESSALTQLHEKVEDIIDTVQVTNEMIVEVMKTELQNEAQTTVDLVAMKTQQMTEYFAACCLYQVSEFEKMLNYADFETQKAENIQIEPIIELEKVQSLIQSQPLNTPVLVGTTGILKQNPLQKSQFVDPEISKAKFTESAPAMQSEQGISYIFKKDTRDEDLSSIKIPSDEPVSTNNPIYQIESETINTEESKPIYQIQSETQSFLPQQVQSVNEQIEYHDEQFDAQKPEEMTDSKQSKSIVQLPFTEQFEVEFEEDQNIPKTVQHVQNLDDESEISKAVAIQNQIELASLSKTEFKKYQSPQNALVQGTPILKNSPFVNPSPRSLKVSFSHVVEQSVSDFAVSQVTGAIHPLKFMKSIKETNDQEMKEFIQRMNNARELANQPKRNFKIDVDELGRLSREELVKFSLNQLKQNDEKYQQNEWI</sequence>